<dbReference type="InterPro" id="IPR036396">
    <property type="entry name" value="Cyt_P450_sf"/>
</dbReference>
<dbReference type="EMBL" id="BNDW01000040">
    <property type="protein sequence ID" value="GHI23861.1"/>
    <property type="molecule type" value="Genomic_DNA"/>
</dbReference>
<dbReference type="InterPro" id="IPR002397">
    <property type="entry name" value="Cyt_P450_B"/>
</dbReference>
<evidence type="ECO:0000256" key="1">
    <source>
        <dbReference type="ARBA" id="ARBA00010617"/>
    </source>
</evidence>
<organism evidence="3 4">
    <name type="scientific">Streptomyces hydrogenans</name>
    <dbReference type="NCBI Taxonomy" id="1873719"/>
    <lineage>
        <taxon>Bacteria</taxon>
        <taxon>Bacillati</taxon>
        <taxon>Actinomycetota</taxon>
        <taxon>Actinomycetes</taxon>
        <taxon>Kitasatosporales</taxon>
        <taxon>Streptomycetaceae</taxon>
        <taxon>Streptomyces</taxon>
    </lineage>
</organism>
<sequence>MDAAAAFDPWSPEFVADPYPVYAELRAAGPAHWYGPTRQWLIPRHEDVSALLRDRRLGRTYTHRFTHEEFGREAPDPRHEPFHTLNDHGLLDLEGADHTRIRRLVSKAFTPRTVERLAPTVRGLADGLVGELVAAGGGDLQAAVAEPLPVAVIAAMLGVPEEDEERAMLRPWSAAICGMFELNPSEETARAAVRASIEFSGYLRELIARRRAEPGEDLVSALIGVEELTEQEMVSTCVLLLNAGHEATVNTTVGGVWTLLRHGAWEALPAPGLSTAVDELLRYDTPLHLFERWVLDDIEVGGTVIPRGSEVALLLGSANRDPARFGRTADVLDLTRADNPHVTFGAGIHYCLGAPLARLELAAVFDALLRRAPGLRLAADPVRRPGYVIRGFESLLVEV</sequence>
<dbReference type="PANTHER" id="PTHR46696:SF1">
    <property type="entry name" value="CYTOCHROME P450 YJIB-RELATED"/>
    <property type="match status" value="1"/>
</dbReference>
<keyword evidence="2" id="KW-0479">Metal-binding</keyword>
<evidence type="ECO:0000313" key="4">
    <source>
        <dbReference type="Proteomes" id="UP001052739"/>
    </source>
</evidence>
<dbReference type="RefSeq" id="WP_190223960.1">
    <property type="nucleotide sequence ID" value="NZ_BNBS01000045.1"/>
</dbReference>
<gene>
    <name evidence="3" type="ORF">Shyd_52320</name>
</gene>
<dbReference type="Gene3D" id="1.10.630.10">
    <property type="entry name" value="Cytochrome P450"/>
    <property type="match status" value="1"/>
</dbReference>
<dbReference type="SUPFAM" id="SSF48264">
    <property type="entry name" value="Cytochrome P450"/>
    <property type="match status" value="1"/>
</dbReference>
<dbReference type="InterPro" id="IPR001128">
    <property type="entry name" value="Cyt_P450"/>
</dbReference>
<keyword evidence="2" id="KW-0560">Oxidoreductase</keyword>
<name>A0ABQ3PFS6_9ACTN</name>
<dbReference type="CDD" id="cd20625">
    <property type="entry name" value="CYP164-like"/>
    <property type="match status" value="1"/>
</dbReference>
<dbReference type="PRINTS" id="PR00359">
    <property type="entry name" value="BP450"/>
</dbReference>
<proteinExistence type="inferred from homology"/>
<dbReference type="PANTHER" id="PTHR46696">
    <property type="entry name" value="P450, PUTATIVE (EUROFUNG)-RELATED"/>
    <property type="match status" value="1"/>
</dbReference>
<dbReference type="Pfam" id="PF00067">
    <property type="entry name" value="p450"/>
    <property type="match status" value="1"/>
</dbReference>
<dbReference type="PROSITE" id="PS00086">
    <property type="entry name" value="CYTOCHROME_P450"/>
    <property type="match status" value="1"/>
</dbReference>
<keyword evidence="2" id="KW-0349">Heme</keyword>
<dbReference type="Proteomes" id="UP001052739">
    <property type="component" value="Unassembled WGS sequence"/>
</dbReference>
<accession>A0ABQ3PFS6</accession>
<dbReference type="InterPro" id="IPR017972">
    <property type="entry name" value="Cyt_P450_CS"/>
</dbReference>
<comment type="caution">
    <text evidence="3">The sequence shown here is derived from an EMBL/GenBank/DDBJ whole genome shotgun (WGS) entry which is preliminary data.</text>
</comment>
<evidence type="ECO:0000313" key="3">
    <source>
        <dbReference type="EMBL" id="GHI23861.1"/>
    </source>
</evidence>
<keyword evidence="2" id="KW-0503">Monooxygenase</keyword>
<protein>
    <submittedName>
        <fullName evidence="3">Cytochrome P450</fullName>
    </submittedName>
</protein>
<keyword evidence="4" id="KW-1185">Reference proteome</keyword>
<keyword evidence="2" id="KW-0408">Iron</keyword>
<reference evidence="3" key="1">
    <citation type="submission" date="2024-05" db="EMBL/GenBank/DDBJ databases">
        <title>Whole genome shotgun sequence of Streptomyces hydrogenans NBRC 13475.</title>
        <authorList>
            <person name="Komaki H."/>
            <person name="Tamura T."/>
        </authorList>
    </citation>
    <scope>NUCLEOTIDE SEQUENCE</scope>
    <source>
        <strain evidence="3">NBRC 13475</strain>
    </source>
</reference>
<evidence type="ECO:0000256" key="2">
    <source>
        <dbReference type="RuleBase" id="RU000461"/>
    </source>
</evidence>
<comment type="similarity">
    <text evidence="1 2">Belongs to the cytochrome P450 family.</text>
</comment>